<gene>
    <name evidence="1" type="ORF">BDR25DRAFT_324151</name>
</gene>
<dbReference type="EMBL" id="MU003501">
    <property type="protein sequence ID" value="KAF2472853.1"/>
    <property type="molecule type" value="Genomic_DNA"/>
</dbReference>
<name>A0ACB6R203_9PLEO</name>
<sequence>MPSTELFPTHDTGVLRLALIIAGLCLAVLLTGMDQTILATAAPTISDDLHALDDTDWWTNIYLLMPAASKLPNSTALIFGRAIAGLGASGIFSGGVFITTKLIPLAHRPAHLAIAGPFIGGALTDRSTCSLDMKEKIAWFDIRTVLTVAGLLCLLLGLQWGGGIYSWSNARLVALLVLSVVLLVAFARWQLWDRSTDSRTIPTTISYAIGLTNSLYVTILYLPFWLQIIRSKSPLSSGVLLAPTIGAYIVGSVAGALTTATEYYNPGLILGFLLLILGAALLTNLNPTTPTSKVFGQPSCIVQALIPECDNLSASVSVAAGQSVFKNSLVCQLPTTAPETNRSGFLQRDAGNILSAIPLSDQSKRLGAISGVLVKPFILPLQYHARPGSEL</sequence>
<protein>
    <submittedName>
        <fullName evidence="1">Uncharacterized protein</fullName>
    </submittedName>
</protein>
<evidence type="ECO:0000313" key="1">
    <source>
        <dbReference type="EMBL" id="KAF2472853.1"/>
    </source>
</evidence>
<comment type="caution">
    <text evidence="1">The sequence shown here is derived from an EMBL/GenBank/DDBJ whole genome shotgun (WGS) entry which is preliminary data.</text>
</comment>
<keyword evidence="2" id="KW-1185">Reference proteome</keyword>
<dbReference type="Proteomes" id="UP000799755">
    <property type="component" value="Unassembled WGS sequence"/>
</dbReference>
<accession>A0ACB6R203</accession>
<evidence type="ECO:0000313" key="2">
    <source>
        <dbReference type="Proteomes" id="UP000799755"/>
    </source>
</evidence>
<organism evidence="1 2">
    <name type="scientific">Lindgomyces ingoldianus</name>
    <dbReference type="NCBI Taxonomy" id="673940"/>
    <lineage>
        <taxon>Eukaryota</taxon>
        <taxon>Fungi</taxon>
        <taxon>Dikarya</taxon>
        <taxon>Ascomycota</taxon>
        <taxon>Pezizomycotina</taxon>
        <taxon>Dothideomycetes</taxon>
        <taxon>Pleosporomycetidae</taxon>
        <taxon>Pleosporales</taxon>
        <taxon>Lindgomycetaceae</taxon>
        <taxon>Lindgomyces</taxon>
    </lineage>
</organism>
<reference evidence="1" key="1">
    <citation type="journal article" date="2020" name="Stud. Mycol.">
        <title>101 Dothideomycetes genomes: a test case for predicting lifestyles and emergence of pathogens.</title>
        <authorList>
            <person name="Haridas S."/>
            <person name="Albert R."/>
            <person name="Binder M."/>
            <person name="Bloem J."/>
            <person name="Labutti K."/>
            <person name="Salamov A."/>
            <person name="Andreopoulos B."/>
            <person name="Baker S."/>
            <person name="Barry K."/>
            <person name="Bills G."/>
            <person name="Bluhm B."/>
            <person name="Cannon C."/>
            <person name="Castanera R."/>
            <person name="Culley D."/>
            <person name="Daum C."/>
            <person name="Ezra D."/>
            <person name="Gonzalez J."/>
            <person name="Henrissat B."/>
            <person name="Kuo A."/>
            <person name="Liang C."/>
            <person name="Lipzen A."/>
            <person name="Lutzoni F."/>
            <person name="Magnuson J."/>
            <person name="Mondo S."/>
            <person name="Nolan M."/>
            <person name="Ohm R."/>
            <person name="Pangilinan J."/>
            <person name="Park H.-J."/>
            <person name="Ramirez L."/>
            <person name="Alfaro M."/>
            <person name="Sun H."/>
            <person name="Tritt A."/>
            <person name="Yoshinaga Y."/>
            <person name="Zwiers L.-H."/>
            <person name="Turgeon B."/>
            <person name="Goodwin S."/>
            <person name="Spatafora J."/>
            <person name="Crous P."/>
            <person name="Grigoriev I."/>
        </authorList>
    </citation>
    <scope>NUCLEOTIDE SEQUENCE</scope>
    <source>
        <strain evidence="1">ATCC 200398</strain>
    </source>
</reference>
<proteinExistence type="predicted"/>